<dbReference type="InterPro" id="IPR052162">
    <property type="entry name" value="Sensor_kinase/Photoreceptor"/>
</dbReference>
<dbReference type="InterPro" id="IPR000014">
    <property type="entry name" value="PAS"/>
</dbReference>
<dbReference type="SUPFAM" id="SSF55785">
    <property type="entry name" value="PYP-like sensor domain (PAS domain)"/>
    <property type="match status" value="6"/>
</dbReference>
<dbReference type="Pfam" id="PF02518">
    <property type="entry name" value="HATPase_c"/>
    <property type="match status" value="1"/>
</dbReference>
<dbReference type="SMART" id="SM00388">
    <property type="entry name" value="HisKA"/>
    <property type="match status" value="1"/>
</dbReference>
<dbReference type="SMART" id="SM00086">
    <property type="entry name" value="PAC"/>
    <property type="match status" value="4"/>
</dbReference>
<evidence type="ECO:0000256" key="2">
    <source>
        <dbReference type="ARBA" id="ARBA00012438"/>
    </source>
</evidence>
<dbReference type="PROSITE" id="PS50112">
    <property type="entry name" value="PAS"/>
    <property type="match status" value="3"/>
</dbReference>
<dbReference type="InterPro" id="IPR004358">
    <property type="entry name" value="Sig_transdc_His_kin-like_C"/>
</dbReference>
<dbReference type="InterPro" id="IPR003594">
    <property type="entry name" value="HATPase_dom"/>
</dbReference>
<dbReference type="NCBIfam" id="TIGR00229">
    <property type="entry name" value="sensory_box"/>
    <property type="match status" value="3"/>
</dbReference>
<evidence type="ECO:0000256" key="3">
    <source>
        <dbReference type="ARBA" id="ARBA00022553"/>
    </source>
</evidence>
<dbReference type="RefSeq" id="WP_345214155.1">
    <property type="nucleotide sequence ID" value="NZ_BAABFT010000026.1"/>
</dbReference>
<feature type="domain" description="Histidine kinase" evidence="6">
    <location>
        <begin position="780"/>
        <end position="996"/>
    </location>
</feature>
<feature type="domain" description="PAC" evidence="8">
    <location>
        <begin position="217"/>
        <end position="270"/>
    </location>
</feature>
<dbReference type="Gene3D" id="3.30.450.20">
    <property type="entry name" value="PAS domain"/>
    <property type="match status" value="6"/>
</dbReference>
<dbReference type="CDD" id="cd00075">
    <property type="entry name" value="HATPase"/>
    <property type="match status" value="1"/>
</dbReference>
<dbReference type="SMART" id="SM00387">
    <property type="entry name" value="HATPase_c"/>
    <property type="match status" value="1"/>
</dbReference>
<evidence type="ECO:0000256" key="4">
    <source>
        <dbReference type="ARBA" id="ARBA00022679"/>
    </source>
</evidence>
<gene>
    <name evidence="9" type="ORF">GCM10023149_51970</name>
</gene>
<evidence type="ECO:0000313" key="10">
    <source>
        <dbReference type="Proteomes" id="UP001500582"/>
    </source>
</evidence>
<dbReference type="PROSITE" id="PS50113">
    <property type="entry name" value="PAC"/>
    <property type="match status" value="3"/>
</dbReference>
<name>A0ABP8HKS4_9SPHI</name>
<dbReference type="InterPro" id="IPR013655">
    <property type="entry name" value="PAS_fold_3"/>
</dbReference>
<keyword evidence="3" id="KW-0597">Phosphoprotein</keyword>
<evidence type="ECO:0000259" key="6">
    <source>
        <dbReference type="PROSITE" id="PS50109"/>
    </source>
</evidence>
<dbReference type="SMART" id="SM00091">
    <property type="entry name" value="PAS"/>
    <property type="match status" value="6"/>
</dbReference>
<dbReference type="Pfam" id="PF13426">
    <property type="entry name" value="PAS_9"/>
    <property type="match status" value="1"/>
</dbReference>
<dbReference type="SUPFAM" id="SSF55874">
    <property type="entry name" value="ATPase domain of HSP90 chaperone/DNA topoisomerase II/histidine kinase"/>
    <property type="match status" value="1"/>
</dbReference>
<accession>A0ABP8HKS4</accession>
<proteinExistence type="predicted"/>
<comment type="catalytic activity">
    <reaction evidence="1">
        <text>ATP + protein L-histidine = ADP + protein N-phospho-L-histidine.</text>
        <dbReference type="EC" id="2.7.13.3"/>
    </reaction>
</comment>
<dbReference type="InterPro" id="IPR013767">
    <property type="entry name" value="PAS_fold"/>
</dbReference>
<feature type="domain" description="PAC" evidence="8">
    <location>
        <begin position="725"/>
        <end position="776"/>
    </location>
</feature>
<feature type="domain" description="PAS" evidence="7">
    <location>
        <begin position="267"/>
        <end position="339"/>
    </location>
</feature>
<dbReference type="Gene3D" id="3.30.565.10">
    <property type="entry name" value="Histidine kinase-like ATPase, C-terminal domain"/>
    <property type="match status" value="1"/>
</dbReference>
<dbReference type="Gene3D" id="1.10.287.130">
    <property type="match status" value="1"/>
</dbReference>
<keyword evidence="4" id="KW-0808">Transferase</keyword>
<organism evidence="9 10">
    <name type="scientific">Mucilaginibacter gynuensis</name>
    <dbReference type="NCBI Taxonomy" id="1302236"/>
    <lineage>
        <taxon>Bacteria</taxon>
        <taxon>Pseudomonadati</taxon>
        <taxon>Bacteroidota</taxon>
        <taxon>Sphingobacteriia</taxon>
        <taxon>Sphingobacteriales</taxon>
        <taxon>Sphingobacteriaceae</taxon>
        <taxon>Mucilaginibacter</taxon>
    </lineage>
</organism>
<dbReference type="InterPro" id="IPR000700">
    <property type="entry name" value="PAS-assoc_C"/>
</dbReference>
<evidence type="ECO:0000259" key="7">
    <source>
        <dbReference type="PROSITE" id="PS50112"/>
    </source>
</evidence>
<dbReference type="EMBL" id="BAABFT010000026">
    <property type="protein sequence ID" value="GAA4340521.1"/>
    <property type="molecule type" value="Genomic_DNA"/>
</dbReference>
<dbReference type="InterPro" id="IPR005467">
    <property type="entry name" value="His_kinase_dom"/>
</dbReference>
<protein>
    <recommendedName>
        <fullName evidence="2">histidine kinase</fullName>
        <ecNumber evidence="2">2.7.13.3</ecNumber>
    </recommendedName>
</protein>
<evidence type="ECO:0000313" key="9">
    <source>
        <dbReference type="EMBL" id="GAA4340521.1"/>
    </source>
</evidence>
<dbReference type="EC" id="2.7.13.3" evidence="2"/>
<feature type="domain" description="PAS" evidence="7">
    <location>
        <begin position="141"/>
        <end position="212"/>
    </location>
</feature>
<dbReference type="Proteomes" id="UP001500582">
    <property type="component" value="Unassembled WGS sequence"/>
</dbReference>
<dbReference type="Pfam" id="PF08447">
    <property type="entry name" value="PAS_3"/>
    <property type="match status" value="3"/>
</dbReference>
<evidence type="ECO:0000259" key="8">
    <source>
        <dbReference type="PROSITE" id="PS50113"/>
    </source>
</evidence>
<dbReference type="InterPro" id="IPR001610">
    <property type="entry name" value="PAC"/>
</dbReference>
<dbReference type="InterPro" id="IPR036097">
    <property type="entry name" value="HisK_dim/P_sf"/>
</dbReference>
<dbReference type="PANTHER" id="PTHR43304:SF1">
    <property type="entry name" value="PAC DOMAIN-CONTAINING PROTEIN"/>
    <property type="match status" value="1"/>
</dbReference>
<feature type="domain" description="PAS" evidence="7">
    <location>
        <begin position="520"/>
        <end position="575"/>
    </location>
</feature>
<comment type="caution">
    <text evidence="9">The sequence shown here is derived from an EMBL/GenBank/DDBJ whole genome shotgun (WGS) entry which is preliminary data.</text>
</comment>
<sequence>MDNERDFDLLNNDSIFRTLIEESPTAVGLYVGREMRIQLANDAMLHIWGKGNIIGQTLREALPELEGQPFHQLLDDVYTTGIPYQSDEDAVDFLIDGKLQRFYFSFTYKGLKNKDGRVWAILNTATDVTELALTRRKLAESEQSTRVALRAGELGTWDLDPINNIVTWDEKCKELYGFPKGDHISYEGVLKHMHPADVERVNKAVLTALDIASGGDYRVEFRTIGAADGKIRWLRCEGKAYFNSDGIAYRFAGTARDISTEVNEQKQQRRLTALVENTDDIICTADLDGNINYINKAGLQLLGIADDENYAPLHASKIYFPEDVPVLEQEIIPALMSKGKWSGRMRYRNLVTGEAIPVFINSFRIDGPISGTPIALASVNRDLRPELAANNERNKLLALIDSSSGFVSLSELDGTVTYVNATGRAMLGIDANTTNLGHNSQFIMPYEIKRLKDEINKQLLEEGRWTGRVDYRHFKTGEAIPVEGSSMLVYDSLTGKAQGRASIARDLRQEIADKKALQDSQHLLHNITTASPTALWMSDREGRIIYTNQTWLDWTGQTNDEVMGDGWLQPLVAEDRAIAAKKFIGDLAARRHYEVSFRLIRKDGEIRWCVATGNPQYHSDGTFAGYIGSCTDVTEYTLIEQQLQERNIELNVQVGQFEFVNNFMPVQLWTATVNGDLDYVNQRAIDYFGNNEGELADIWQNFVHPDDMLPTTKAWLHSIQSGSPFQVEFRLKGSDGIYRWHLARALPFTRDGKIVKWFGTNTDIDEQKQMQRQKDDFLGIASHELKTPVTSIKAYAQVLGAMLEKEGEQRKAEMVSRMDAQVNRLTNLIGDLLDVTKINSGRLQFNKVWFDINKVVRETMVDLQHTTHRHKLVEDFTETGKIYTDKDRIGQVITNLITNAIKYSPQADRIIVSTRREKQEIVVCVQDFGIGIADNKQDKVFEQFYRVSGSKQHTFPGLGLGLYISSEIIKREGGRMWVNSIEGKGSTFCFSLPVTTLN</sequence>
<dbReference type="CDD" id="cd00130">
    <property type="entry name" value="PAS"/>
    <property type="match status" value="5"/>
</dbReference>
<dbReference type="Pfam" id="PF00512">
    <property type="entry name" value="HisKA"/>
    <property type="match status" value="1"/>
</dbReference>
<dbReference type="Pfam" id="PF08448">
    <property type="entry name" value="PAS_4"/>
    <property type="match status" value="1"/>
</dbReference>
<dbReference type="InterPro" id="IPR036890">
    <property type="entry name" value="HATPase_C_sf"/>
</dbReference>
<keyword evidence="5" id="KW-0418">Kinase</keyword>
<dbReference type="InterPro" id="IPR013656">
    <property type="entry name" value="PAS_4"/>
</dbReference>
<evidence type="ECO:0000256" key="1">
    <source>
        <dbReference type="ARBA" id="ARBA00000085"/>
    </source>
</evidence>
<feature type="domain" description="PAC" evidence="8">
    <location>
        <begin position="593"/>
        <end position="645"/>
    </location>
</feature>
<dbReference type="PRINTS" id="PR00344">
    <property type="entry name" value="BCTRLSENSOR"/>
</dbReference>
<dbReference type="PROSITE" id="PS50109">
    <property type="entry name" value="HIS_KIN"/>
    <property type="match status" value="1"/>
</dbReference>
<evidence type="ECO:0000256" key="5">
    <source>
        <dbReference type="ARBA" id="ARBA00022777"/>
    </source>
</evidence>
<keyword evidence="10" id="KW-1185">Reference proteome</keyword>
<dbReference type="SUPFAM" id="SSF47384">
    <property type="entry name" value="Homodimeric domain of signal transducing histidine kinase"/>
    <property type="match status" value="1"/>
</dbReference>
<dbReference type="InterPro" id="IPR035965">
    <property type="entry name" value="PAS-like_dom_sf"/>
</dbReference>
<dbReference type="PANTHER" id="PTHR43304">
    <property type="entry name" value="PHYTOCHROME-LIKE PROTEIN CPH1"/>
    <property type="match status" value="1"/>
</dbReference>
<dbReference type="CDD" id="cd00082">
    <property type="entry name" value="HisKA"/>
    <property type="match status" value="1"/>
</dbReference>
<dbReference type="InterPro" id="IPR003661">
    <property type="entry name" value="HisK_dim/P_dom"/>
</dbReference>
<dbReference type="Pfam" id="PF00989">
    <property type="entry name" value="PAS"/>
    <property type="match status" value="1"/>
</dbReference>
<reference evidence="10" key="1">
    <citation type="journal article" date="2019" name="Int. J. Syst. Evol. Microbiol.">
        <title>The Global Catalogue of Microorganisms (GCM) 10K type strain sequencing project: providing services to taxonomists for standard genome sequencing and annotation.</title>
        <authorList>
            <consortium name="The Broad Institute Genomics Platform"/>
            <consortium name="The Broad Institute Genome Sequencing Center for Infectious Disease"/>
            <person name="Wu L."/>
            <person name="Ma J."/>
        </authorList>
    </citation>
    <scope>NUCLEOTIDE SEQUENCE [LARGE SCALE GENOMIC DNA]</scope>
    <source>
        <strain evidence="10">JCM 17705</strain>
    </source>
</reference>